<evidence type="ECO:0000313" key="17">
    <source>
        <dbReference type="EMBL" id="MEB3429898.1"/>
    </source>
</evidence>
<dbReference type="InterPro" id="IPR020560">
    <property type="entry name" value="PRibGlycinamide_synth_C-dom"/>
</dbReference>
<sequence length="426" mass="47257">MKVLVIGSGGREYSIASKLSESKKVDKIFVAPGNAGTSDFAENVDIDPDDIKSLKKFALDNKIDLTVVGPEKPLVDGIVDEFKKDGLLIFGPNKKAAQLEGSKAFSKEFMLKYDIPTAKYKEFNDYHKAVEGIKDFSYPLVIKADGLCAGKGVIICNSPVEALYALKDILVEKKFKDQGEKLIVEEFLEGYEASVFLIASNNKLHFFSTAKDYKKIGTGDKGLNTGGVGCFSPNLLLDNKTRDEILAKIVPKLETGLEKEGMDFSGILFVGFMITKDGPKVLEFNVRFGDPETEVMLPRLKSDLFDLLYKASSDKESIKEEDIVFSEKITMTVILTSGGYPESYKKGYEISGTKEFLKSDKDLYLVHNGTKIVSDKLYTNGGRVLSCSAMKDTMSEAREAIYSNISKIHFNDVYYRDDIGNDICKK</sequence>
<evidence type="ECO:0000256" key="12">
    <source>
        <dbReference type="ARBA" id="ARBA00042242"/>
    </source>
</evidence>
<dbReference type="HAMAP" id="MF_00138">
    <property type="entry name" value="GARS"/>
    <property type="match status" value="1"/>
</dbReference>
<dbReference type="InterPro" id="IPR016185">
    <property type="entry name" value="PreATP-grasp_dom_sf"/>
</dbReference>
<evidence type="ECO:0000256" key="1">
    <source>
        <dbReference type="ARBA" id="ARBA00001936"/>
    </source>
</evidence>
<evidence type="ECO:0000256" key="4">
    <source>
        <dbReference type="ARBA" id="ARBA00013255"/>
    </source>
</evidence>
<dbReference type="NCBIfam" id="TIGR00877">
    <property type="entry name" value="purD"/>
    <property type="match status" value="1"/>
</dbReference>
<accession>A0AAW9MYD2</accession>
<dbReference type="GO" id="GO:0004637">
    <property type="term" value="F:phosphoribosylamine-glycine ligase activity"/>
    <property type="evidence" value="ECO:0007669"/>
    <property type="project" value="UniProtKB-UniRule"/>
</dbReference>
<dbReference type="InterPro" id="IPR011054">
    <property type="entry name" value="Rudment_hybrid_motif"/>
</dbReference>
<proteinExistence type="inferred from homology"/>
<evidence type="ECO:0000256" key="14">
    <source>
        <dbReference type="HAMAP-Rule" id="MF_00138"/>
    </source>
</evidence>
<keyword evidence="9 15" id="KW-0067">ATP-binding</keyword>
<evidence type="ECO:0000256" key="9">
    <source>
        <dbReference type="ARBA" id="ARBA00022840"/>
    </source>
</evidence>
<dbReference type="InterPro" id="IPR037123">
    <property type="entry name" value="PRibGlycinamide_synth_C_sf"/>
</dbReference>
<dbReference type="AlphaFoldDB" id="A0AAW9MYD2"/>
<dbReference type="GO" id="GO:0009113">
    <property type="term" value="P:purine nucleobase biosynthetic process"/>
    <property type="evidence" value="ECO:0007669"/>
    <property type="project" value="InterPro"/>
</dbReference>
<organism evidence="17 18">
    <name type="scientific">Citroniella saccharovorans</name>
    <dbReference type="NCBI Taxonomy" id="2053367"/>
    <lineage>
        <taxon>Bacteria</taxon>
        <taxon>Bacillati</taxon>
        <taxon>Bacillota</taxon>
        <taxon>Tissierellia</taxon>
        <taxon>Tissierellales</taxon>
        <taxon>Peptoniphilaceae</taxon>
        <taxon>Citroniella</taxon>
    </lineage>
</organism>
<evidence type="ECO:0000256" key="15">
    <source>
        <dbReference type="PROSITE-ProRule" id="PRU00409"/>
    </source>
</evidence>
<dbReference type="PROSITE" id="PS50975">
    <property type="entry name" value="ATP_GRASP"/>
    <property type="match status" value="1"/>
</dbReference>
<dbReference type="PANTHER" id="PTHR43472:SF1">
    <property type="entry name" value="PHOSPHORIBOSYLAMINE--GLYCINE LIGASE, CHLOROPLASTIC"/>
    <property type="match status" value="1"/>
</dbReference>
<dbReference type="GO" id="GO:0005524">
    <property type="term" value="F:ATP binding"/>
    <property type="evidence" value="ECO:0007669"/>
    <property type="project" value="UniProtKB-UniRule"/>
</dbReference>
<evidence type="ECO:0000256" key="10">
    <source>
        <dbReference type="ARBA" id="ARBA00023211"/>
    </source>
</evidence>
<evidence type="ECO:0000256" key="13">
    <source>
        <dbReference type="ARBA" id="ARBA00042864"/>
    </source>
</evidence>
<dbReference type="InterPro" id="IPR020561">
    <property type="entry name" value="PRibGlycinamid_synth_ATP-grasp"/>
</dbReference>
<comment type="pathway">
    <text evidence="3 14">Purine metabolism; IMP biosynthesis via de novo pathway; N(1)-(5-phospho-D-ribosyl)glycinamide from 5-phospho-alpha-D-ribose 1-diphosphate: step 2/2.</text>
</comment>
<reference evidence="17 18" key="1">
    <citation type="submission" date="2024-01" db="EMBL/GenBank/DDBJ databases">
        <title>Complete genome sequence of Citroniella saccharovorans strain M6.X9, isolated from human fecal sample.</title>
        <authorList>
            <person name="Cheng G."/>
            <person name="Westerholm M."/>
            <person name="Schnurer A."/>
        </authorList>
    </citation>
    <scope>NUCLEOTIDE SEQUENCE [LARGE SCALE GENOMIC DNA]</scope>
    <source>
        <strain evidence="17 18">DSM 29873</strain>
    </source>
</reference>
<dbReference type="GO" id="GO:0046872">
    <property type="term" value="F:metal ion binding"/>
    <property type="evidence" value="ECO:0007669"/>
    <property type="project" value="UniProtKB-KW"/>
</dbReference>
<comment type="caution">
    <text evidence="17">The sequence shown here is derived from an EMBL/GenBank/DDBJ whole genome shotgun (WGS) entry which is preliminary data.</text>
</comment>
<dbReference type="Pfam" id="PF01071">
    <property type="entry name" value="GARS_A"/>
    <property type="match status" value="1"/>
</dbReference>
<dbReference type="PROSITE" id="PS00184">
    <property type="entry name" value="GARS"/>
    <property type="match status" value="1"/>
</dbReference>
<name>A0AAW9MYD2_9FIRM</name>
<keyword evidence="8 14" id="KW-0658">Purine biosynthesis</keyword>
<evidence type="ECO:0000256" key="5">
    <source>
        <dbReference type="ARBA" id="ARBA00022598"/>
    </source>
</evidence>
<evidence type="ECO:0000256" key="6">
    <source>
        <dbReference type="ARBA" id="ARBA00022723"/>
    </source>
</evidence>
<dbReference type="Proteomes" id="UP001357733">
    <property type="component" value="Unassembled WGS sequence"/>
</dbReference>
<dbReference type="Gene3D" id="3.90.600.10">
    <property type="entry name" value="Phosphoribosylglycinamide synthetase, C-terminal domain"/>
    <property type="match status" value="1"/>
</dbReference>
<protein>
    <recommendedName>
        <fullName evidence="4 14">Phosphoribosylamine--glycine ligase</fullName>
        <ecNumber evidence="4 14">6.3.4.13</ecNumber>
    </recommendedName>
    <alternativeName>
        <fullName evidence="14">GARS</fullName>
    </alternativeName>
    <alternativeName>
        <fullName evidence="12 14">Glycinamide ribonucleotide synthetase</fullName>
    </alternativeName>
    <alternativeName>
        <fullName evidence="13 14">Phosphoribosylglycinamide synthetase</fullName>
    </alternativeName>
</protein>
<evidence type="ECO:0000259" key="16">
    <source>
        <dbReference type="PROSITE" id="PS50975"/>
    </source>
</evidence>
<dbReference type="Gene3D" id="3.30.1490.20">
    <property type="entry name" value="ATP-grasp fold, A domain"/>
    <property type="match status" value="1"/>
</dbReference>
<keyword evidence="6" id="KW-0479">Metal-binding</keyword>
<keyword evidence="5 14" id="KW-0436">Ligase</keyword>
<dbReference type="SMART" id="SM01210">
    <property type="entry name" value="GARS_C"/>
    <property type="match status" value="1"/>
</dbReference>
<evidence type="ECO:0000256" key="3">
    <source>
        <dbReference type="ARBA" id="ARBA00005174"/>
    </source>
</evidence>
<keyword evidence="7 15" id="KW-0547">Nucleotide-binding</keyword>
<keyword evidence="18" id="KW-1185">Reference proteome</keyword>
<dbReference type="InterPro" id="IPR000115">
    <property type="entry name" value="PRibGlycinamide_synth"/>
</dbReference>
<evidence type="ECO:0000313" key="18">
    <source>
        <dbReference type="Proteomes" id="UP001357733"/>
    </source>
</evidence>
<dbReference type="EC" id="6.3.4.13" evidence="4 14"/>
<dbReference type="Gene3D" id="3.30.470.20">
    <property type="entry name" value="ATP-grasp fold, B domain"/>
    <property type="match status" value="1"/>
</dbReference>
<comment type="similarity">
    <text evidence="11 14">Belongs to the GARS family.</text>
</comment>
<evidence type="ECO:0000256" key="7">
    <source>
        <dbReference type="ARBA" id="ARBA00022741"/>
    </source>
</evidence>
<feature type="domain" description="ATP-grasp" evidence="16">
    <location>
        <begin position="107"/>
        <end position="313"/>
    </location>
</feature>
<dbReference type="SUPFAM" id="SSF52440">
    <property type="entry name" value="PreATP-grasp domain"/>
    <property type="match status" value="1"/>
</dbReference>
<dbReference type="SUPFAM" id="SSF56059">
    <property type="entry name" value="Glutathione synthetase ATP-binding domain-like"/>
    <property type="match status" value="1"/>
</dbReference>
<dbReference type="SMART" id="SM01209">
    <property type="entry name" value="GARS_A"/>
    <property type="match status" value="1"/>
</dbReference>
<dbReference type="Pfam" id="PF02844">
    <property type="entry name" value="GARS_N"/>
    <property type="match status" value="1"/>
</dbReference>
<dbReference type="RefSeq" id="WP_324620052.1">
    <property type="nucleotide sequence ID" value="NZ_JAYKOT010000003.1"/>
</dbReference>
<evidence type="ECO:0000256" key="8">
    <source>
        <dbReference type="ARBA" id="ARBA00022755"/>
    </source>
</evidence>
<dbReference type="Gene3D" id="3.40.50.20">
    <property type="match status" value="1"/>
</dbReference>
<dbReference type="FunFam" id="3.40.50.20:FF:000006">
    <property type="entry name" value="Phosphoribosylamine--glycine ligase, chloroplastic"/>
    <property type="match status" value="1"/>
</dbReference>
<dbReference type="InterPro" id="IPR013815">
    <property type="entry name" value="ATP_grasp_subdomain_1"/>
</dbReference>
<keyword evidence="10" id="KW-0464">Manganese</keyword>
<dbReference type="PANTHER" id="PTHR43472">
    <property type="entry name" value="PHOSPHORIBOSYLAMINE--GLYCINE LIGASE"/>
    <property type="match status" value="1"/>
</dbReference>
<dbReference type="InterPro" id="IPR020559">
    <property type="entry name" value="PRibGlycinamide_synth_CS"/>
</dbReference>
<dbReference type="GO" id="GO:0006189">
    <property type="term" value="P:'de novo' IMP biosynthetic process"/>
    <property type="evidence" value="ECO:0007669"/>
    <property type="project" value="UniProtKB-UniRule"/>
</dbReference>
<comment type="cofactor">
    <cofactor evidence="2">
        <name>Mg(2+)</name>
        <dbReference type="ChEBI" id="CHEBI:18420"/>
    </cofactor>
</comment>
<comment type="cofactor">
    <cofactor evidence="1">
        <name>Mn(2+)</name>
        <dbReference type="ChEBI" id="CHEBI:29035"/>
    </cofactor>
</comment>
<dbReference type="InterPro" id="IPR011761">
    <property type="entry name" value="ATP-grasp"/>
</dbReference>
<gene>
    <name evidence="14 17" type="primary">purD</name>
    <name evidence="17" type="ORF">VLK81_07745</name>
</gene>
<dbReference type="InterPro" id="IPR020562">
    <property type="entry name" value="PRibGlycinamide_synth_N"/>
</dbReference>
<dbReference type="EMBL" id="JAYKOT010000003">
    <property type="protein sequence ID" value="MEB3429898.1"/>
    <property type="molecule type" value="Genomic_DNA"/>
</dbReference>
<evidence type="ECO:0000256" key="2">
    <source>
        <dbReference type="ARBA" id="ARBA00001946"/>
    </source>
</evidence>
<evidence type="ECO:0000256" key="11">
    <source>
        <dbReference type="ARBA" id="ARBA00038345"/>
    </source>
</evidence>
<dbReference type="SUPFAM" id="SSF51246">
    <property type="entry name" value="Rudiment single hybrid motif"/>
    <property type="match status" value="1"/>
</dbReference>
<comment type="catalytic activity">
    <reaction evidence="14">
        <text>5-phospho-beta-D-ribosylamine + glycine + ATP = N(1)-(5-phospho-beta-D-ribosyl)glycinamide + ADP + phosphate + H(+)</text>
        <dbReference type="Rhea" id="RHEA:17453"/>
        <dbReference type="ChEBI" id="CHEBI:15378"/>
        <dbReference type="ChEBI" id="CHEBI:30616"/>
        <dbReference type="ChEBI" id="CHEBI:43474"/>
        <dbReference type="ChEBI" id="CHEBI:57305"/>
        <dbReference type="ChEBI" id="CHEBI:58681"/>
        <dbReference type="ChEBI" id="CHEBI:143788"/>
        <dbReference type="ChEBI" id="CHEBI:456216"/>
        <dbReference type="EC" id="6.3.4.13"/>
    </reaction>
</comment>
<dbReference type="Pfam" id="PF02843">
    <property type="entry name" value="GARS_C"/>
    <property type="match status" value="1"/>
</dbReference>